<dbReference type="PANTHER" id="PTHR14042:SF24">
    <property type="entry name" value="PROTEIN DOPEY-1 HOMOLOG"/>
    <property type="match status" value="1"/>
</dbReference>
<evidence type="ECO:0000256" key="7">
    <source>
        <dbReference type="SAM" id="MobiDB-lite"/>
    </source>
</evidence>
<sequence>MAETPPSASTPTTPTKSSALANWLPRSRAPTISNEDQTAAEKDKTITLVSDPVYRKYAQSVDRSLNAFLDVQEWADFIAFLAKLLKSIQSFTQYNEIPHKLIVSKRLSQCLNPALPTGVHQKALEIYDKIFIIIGLEGLQRDLQMWSAGLFPFFQYAAMSVRPAVLELYKSHYFPLRANLRSIMKSITLSLLPGLEEETGDFFDEVLSMLDYLSNTVSPDYFLQNISLILLTSPASRIPALNYLIRKMPTLNTDEDVIFHLNSDANILVRGISSSLIDTDMFVRRSALDLLNSALSINGLILQKYSKKDFQVDLSRNACNVVLRRDISLTRRLYSWLLGSSDVKEVQSEHFEKFSLPLIRTWMLSDMNSTKSFDSRPYKIFISLLDKWEIGNNLTENVITEIIRSLKYHLENENDSADVKIITSMVLETVDIRLLWKAMNEQITVEYGGQSDLFESIDLTSMIIDNISPKDEEHARLHFPVQLVNSLNLAYTDQQSENSKLSLLEHTLYLTQKLISHIPDDVFGKNASLVKDGHHYTSDWESIAKAYYTSNEHIPQVDSPDTLYEASFRLLILITSSWGQELSDTSAVKVSYDTLYKLIHLRKSDKILSGKCRELISGWFEVAMKFISISKDFETLKSLIECILIIREAGLEEDEMYLKWMNREAHETLLKSLLNHINQENPTNHSSVVALMQDIEKTTSRKHISSLLSSRLYDNNLSARMEAVEQFGIIYNLVESSDIPVLDVTVPVSKFFSYQTFGNADEMQVNAVWLKNNFKSSKQLASTYIFNVSKVDQSMKLVKRSDVHGSEVECYEYFQNFDQEIVIYSLQQLLKLSEHSGTAFWRQLNTEKQDVLIFEQLLKLLKTEPSEIIKETLQPGSKDVQMASMRLLIELISNCSMASDKYMAAAITISNYLNYHLHFNNLDVQPKAIELLTATLEHFDFNDLDDVKDLGSSVIKLLHGAISTASSQMSLRHWLDMTVLLVEDYPSLIRNHKLEAGYIVCDKLGNMLDTLDLSENIPSQNDLSSILAALDVILTFNLDDLYSSSSTSHDITIINQTMTLVRSTFRRYTKLYFALQDRKNNIYNMLIAQCQQNIFNLFDKRPSEMVDLAVEHHHQENNVSALLELLKLFSDKPRLLVHIFCRNVGLKTFAGHEKPRSMWLSDAVTHLQLFQSLETYLDTLDVKDALQSWVALQPFARESIMSTLTAQRKACIYPTLRCLYKFGVQVFVAQSSLIIEKRVHQDYQDILQRFVESCILLSSGTSDTGTWALRKALAGLDVTNVTGNSDFADNTTSKADEVDDNSFNENMIEIHTFIAKELLVNISKLITTTEKLQSIANNVSYYIVAPVLKSRSKNFNSTSPLIVDMLTGMTKLPHCSRSWRGLVSDVFYDNKFFTTSASSQWKYLVNALMSTDKDKFADLVSRVSSAPSTNIFANREYESLTRALNLRRLSFAIYAGDPGSYMSQLTIVKENAIGDHQGGIIDQISQLFGNQEKFDGQFSPQLENTQRQPLLLNVKRIESVQDLQPFFSCVSHVTFNNVIDKQEVDWKLLDRTIGGVLGLFVTEFKPNVGNSIVWKYMNPSNDNDPDLYGIEYTSMPSGMHLMESDEIYFTTRDYNHGIAIYRKISSTEEQERGVKMFSVGLITSDTYVPYNYLPELEELSLYLMTNPPSDDLPVMFFAPIQSSDYSKIIQQSPSPKALAFLLDLLGPLLLLLFRFLLARKRVVVFFRPTEGRGVGWISTALDTLAKILNEVDDGVSNQTRTNIIGNIGLIDLDRLKDIEGGFVASTTDALLLEKPQVYDAIIDLSPKVKYPSLYISQKQGNEMLVKRQTYTLGDLYIWRQLRSRIDSQTLVSSPPYGLIDLIADIWSSLFGIKNSIHIPSPASSDYHEENEDEDEDDDEEVRLFGKALNPTPAITSFMKSYSNAILASLLTLTLKPDHDYNSNGNVRDDDHTHHNEGEEGEEDSPLELTAKVNLEDRAR</sequence>
<comment type="similarity">
    <text evidence="6">Belongs to the DOP1 family.</text>
</comment>
<dbReference type="InterPro" id="IPR007249">
    <property type="entry name" value="DOP1_N"/>
</dbReference>
<protein>
    <submittedName>
        <fullName evidence="11">Uncharacterized protein</fullName>
    </submittedName>
</protein>
<evidence type="ECO:0000256" key="6">
    <source>
        <dbReference type="ARBA" id="ARBA00046326"/>
    </source>
</evidence>
<dbReference type="GO" id="GO:0005768">
    <property type="term" value="C:endosome"/>
    <property type="evidence" value="ECO:0007669"/>
    <property type="project" value="TreeGrafter"/>
</dbReference>
<feature type="region of interest" description="Disordered" evidence="7">
    <location>
        <begin position="1880"/>
        <end position="1899"/>
    </location>
</feature>
<keyword evidence="3" id="KW-0653">Protein transport</keyword>
<dbReference type="Pfam" id="PF24597">
    <property type="entry name" value="TPR_DOP1_M"/>
    <property type="match status" value="1"/>
</dbReference>
<feature type="compositionally biased region" description="Basic and acidic residues" evidence="7">
    <location>
        <begin position="1939"/>
        <end position="1957"/>
    </location>
</feature>
<evidence type="ECO:0000256" key="5">
    <source>
        <dbReference type="ARBA" id="ARBA00023136"/>
    </source>
</evidence>
<evidence type="ECO:0000313" key="11">
    <source>
        <dbReference type="EMBL" id="TIB80674.1"/>
    </source>
</evidence>
<dbReference type="Proteomes" id="UP000310685">
    <property type="component" value="Unassembled WGS sequence"/>
</dbReference>
<feature type="compositionally biased region" description="Acidic residues" evidence="7">
    <location>
        <begin position="1888"/>
        <end position="1899"/>
    </location>
</feature>
<gene>
    <name evidence="12" type="ORF">E3Q17_01632</name>
    <name evidence="11" type="ORF">E3Q22_01790</name>
</gene>
<dbReference type="GO" id="GO:0000139">
    <property type="term" value="C:Golgi membrane"/>
    <property type="evidence" value="ECO:0007669"/>
    <property type="project" value="UniProtKB-SubCell"/>
</dbReference>
<dbReference type="Proteomes" id="UP000307169">
    <property type="component" value="Unassembled WGS sequence"/>
</dbReference>
<dbReference type="Pfam" id="PF09804">
    <property type="entry name" value="DENND11"/>
    <property type="match status" value="2"/>
</dbReference>
<dbReference type="EMBL" id="SPRH01000014">
    <property type="protein sequence ID" value="TIC02017.1"/>
    <property type="molecule type" value="Genomic_DNA"/>
</dbReference>
<dbReference type="SUPFAM" id="SSF48371">
    <property type="entry name" value="ARM repeat"/>
    <property type="match status" value="1"/>
</dbReference>
<dbReference type="GO" id="GO:0015031">
    <property type="term" value="P:protein transport"/>
    <property type="evidence" value="ECO:0007669"/>
    <property type="project" value="UniProtKB-KW"/>
</dbReference>
<evidence type="ECO:0000313" key="13">
    <source>
        <dbReference type="Proteomes" id="UP000307169"/>
    </source>
</evidence>
<evidence type="ECO:0000313" key="14">
    <source>
        <dbReference type="Proteomes" id="UP000310685"/>
    </source>
</evidence>
<evidence type="ECO:0000256" key="2">
    <source>
        <dbReference type="ARBA" id="ARBA00022448"/>
    </source>
</evidence>
<dbReference type="EMBL" id="SPRC01000014">
    <property type="protein sequence ID" value="TIB80674.1"/>
    <property type="molecule type" value="Genomic_DNA"/>
</dbReference>
<dbReference type="GO" id="GO:0005829">
    <property type="term" value="C:cytosol"/>
    <property type="evidence" value="ECO:0007669"/>
    <property type="project" value="GOC"/>
</dbReference>
<dbReference type="InterPro" id="IPR016024">
    <property type="entry name" value="ARM-type_fold"/>
</dbReference>
<evidence type="ECO:0000259" key="8">
    <source>
        <dbReference type="Pfam" id="PF04118"/>
    </source>
</evidence>
<feature type="domain" description="DOP1-like middle TPR" evidence="9">
    <location>
        <begin position="350"/>
        <end position="528"/>
    </location>
</feature>
<proteinExistence type="inferred from homology"/>
<feature type="region of interest" description="Disordered" evidence="7">
    <location>
        <begin position="1"/>
        <end position="40"/>
    </location>
</feature>
<feature type="compositionally biased region" description="Low complexity" evidence="7">
    <location>
        <begin position="1"/>
        <end position="21"/>
    </location>
</feature>
<dbReference type="GO" id="GO:0006895">
    <property type="term" value="P:Golgi to endosome transport"/>
    <property type="evidence" value="ECO:0007669"/>
    <property type="project" value="InterPro"/>
</dbReference>
<evidence type="ECO:0000256" key="3">
    <source>
        <dbReference type="ARBA" id="ARBA00022927"/>
    </source>
</evidence>
<dbReference type="InterPro" id="IPR056457">
    <property type="entry name" value="DOP1_C"/>
</dbReference>
<dbReference type="InterPro" id="IPR018626">
    <property type="entry name" value="LCHN/Anr2"/>
</dbReference>
<evidence type="ECO:0000313" key="12">
    <source>
        <dbReference type="EMBL" id="TIC02017.1"/>
    </source>
</evidence>
<keyword evidence="4" id="KW-0333">Golgi apparatus</keyword>
<evidence type="ECO:0000256" key="1">
    <source>
        <dbReference type="ARBA" id="ARBA00004395"/>
    </source>
</evidence>
<evidence type="ECO:0000259" key="10">
    <source>
        <dbReference type="Pfam" id="PF24598"/>
    </source>
</evidence>
<dbReference type="Pfam" id="PF04118">
    <property type="entry name" value="Dopey_N"/>
    <property type="match status" value="1"/>
</dbReference>
<feature type="domain" description="DOP1-like C-terminal" evidence="10">
    <location>
        <begin position="1173"/>
        <end position="1467"/>
    </location>
</feature>
<name>A0A4T0MCB1_9BASI</name>
<keyword evidence="5" id="KW-0472">Membrane</keyword>
<accession>A0A4T0MCB1</accession>
<dbReference type="PANTHER" id="PTHR14042">
    <property type="entry name" value="DOPEY-RELATED"/>
    <property type="match status" value="1"/>
</dbReference>
<feature type="domain" description="DOP1 N-terminal" evidence="8">
    <location>
        <begin position="52"/>
        <end position="341"/>
    </location>
</feature>
<comment type="subcellular location">
    <subcellularLocation>
        <location evidence="1">Golgi apparatus membrane</location>
        <topology evidence="1">Peripheral membrane protein</topology>
    </subcellularLocation>
</comment>
<dbReference type="Pfam" id="PF24598">
    <property type="entry name" value="DOP1_C"/>
    <property type="match status" value="1"/>
</dbReference>
<dbReference type="GO" id="GO:0005802">
    <property type="term" value="C:trans-Golgi network"/>
    <property type="evidence" value="ECO:0007669"/>
    <property type="project" value="TreeGrafter"/>
</dbReference>
<evidence type="ECO:0000259" key="9">
    <source>
        <dbReference type="Pfam" id="PF24597"/>
    </source>
</evidence>
<comment type="caution">
    <text evidence="11">The sequence shown here is derived from an EMBL/GenBank/DDBJ whole genome shotgun (WGS) entry which is preliminary data.</text>
</comment>
<keyword evidence="2" id="KW-0813">Transport</keyword>
<reference evidence="13 14" key="1">
    <citation type="submission" date="2019-03" db="EMBL/GenBank/DDBJ databases">
        <title>Sequencing 25 genomes of Wallemia mellicola.</title>
        <authorList>
            <person name="Gostincar C."/>
        </authorList>
    </citation>
    <scope>NUCLEOTIDE SEQUENCE [LARGE SCALE GENOMIC DNA]</scope>
    <source>
        <strain evidence="12 13">EXF-1262</strain>
        <strain evidence="11 14">EXF-6152</strain>
    </source>
</reference>
<organism evidence="11 14">
    <name type="scientific">Wallemia mellicola</name>
    <dbReference type="NCBI Taxonomy" id="1708541"/>
    <lineage>
        <taxon>Eukaryota</taxon>
        <taxon>Fungi</taxon>
        <taxon>Dikarya</taxon>
        <taxon>Basidiomycota</taxon>
        <taxon>Wallemiomycotina</taxon>
        <taxon>Wallemiomycetes</taxon>
        <taxon>Wallemiales</taxon>
        <taxon>Wallemiaceae</taxon>
        <taxon>Wallemia</taxon>
    </lineage>
</organism>
<feature type="region of interest" description="Disordered" evidence="7">
    <location>
        <begin position="1939"/>
        <end position="1979"/>
    </location>
</feature>
<dbReference type="InterPro" id="IPR040314">
    <property type="entry name" value="DOP1"/>
</dbReference>
<evidence type="ECO:0000256" key="4">
    <source>
        <dbReference type="ARBA" id="ARBA00023034"/>
    </source>
</evidence>
<dbReference type="InterPro" id="IPR056458">
    <property type="entry name" value="TPR_DOP1_M"/>
</dbReference>